<dbReference type="CDD" id="cd18793">
    <property type="entry name" value="SF2_C_SNF"/>
    <property type="match status" value="1"/>
</dbReference>
<evidence type="ECO:0000256" key="13">
    <source>
        <dbReference type="ARBA" id="ARBA00023242"/>
    </source>
</evidence>
<dbReference type="Pfam" id="PF00271">
    <property type="entry name" value="Helicase_C"/>
    <property type="match status" value="1"/>
</dbReference>
<evidence type="ECO:0000256" key="6">
    <source>
        <dbReference type="ARBA" id="ARBA00022763"/>
    </source>
</evidence>
<dbReference type="InterPro" id="IPR038718">
    <property type="entry name" value="SNF2-like_sf"/>
</dbReference>
<dbReference type="Gene3D" id="3.40.50.300">
    <property type="entry name" value="P-loop containing nucleotide triphosphate hydrolases"/>
    <property type="match status" value="2"/>
</dbReference>
<dbReference type="GO" id="GO:0008094">
    <property type="term" value="F:ATP-dependent activity, acting on DNA"/>
    <property type="evidence" value="ECO:0007669"/>
    <property type="project" value="TreeGrafter"/>
</dbReference>
<dbReference type="GO" id="GO:0003676">
    <property type="term" value="F:nucleic acid binding"/>
    <property type="evidence" value="ECO:0007669"/>
    <property type="project" value="InterPro"/>
</dbReference>
<dbReference type="InterPro" id="IPR018957">
    <property type="entry name" value="Znf_C3HC4_RING-type"/>
</dbReference>
<evidence type="ECO:0000313" key="19">
    <source>
        <dbReference type="EMBL" id="ODV68708.1"/>
    </source>
</evidence>
<dbReference type="InterPro" id="IPR014905">
    <property type="entry name" value="HIRAN"/>
</dbReference>
<dbReference type="PANTHER" id="PTHR45626:SF22">
    <property type="entry name" value="DNA REPAIR PROTEIN RAD5"/>
    <property type="match status" value="1"/>
</dbReference>
<dbReference type="EMBL" id="KV454539">
    <property type="protein sequence ID" value="ODV68708.1"/>
    <property type="molecule type" value="Genomic_DNA"/>
</dbReference>
<dbReference type="GO" id="GO:0006281">
    <property type="term" value="P:DNA repair"/>
    <property type="evidence" value="ECO:0007669"/>
    <property type="project" value="UniProtKB-KW"/>
</dbReference>
<evidence type="ECO:0000256" key="14">
    <source>
        <dbReference type="PROSITE-ProRule" id="PRU00175"/>
    </source>
</evidence>
<dbReference type="Gene3D" id="3.30.40.10">
    <property type="entry name" value="Zinc/RING finger domain, C3HC4 (zinc finger)"/>
    <property type="match status" value="1"/>
</dbReference>
<feature type="domain" description="RING-type" evidence="16">
    <location>
        <begin position="893"/>
        <end position="940"/>
    </location>
</feature>
<dbReference type="SMART" id="SM00184">
    <property type="entry name" value="RING"/>
    <property type="match status" value="1"/>
</dbReference>
<dbReference type="Pfam" id="PF00097">
    <property type="entry name" value="zf-C3HC4"/>
    <property type="match status" value="1"/>
</dbReference>
<keyword evidence="4" id="KW-0479">Metal-binding</keyword>
<dbReference type="CDD" id="cd18008">
    <property type="entry name" value="DEXDc_SHPRH-like"/>
    <property type="match status" value="1"/>
</dbReference>
<dbReference type="GeneID" id="30994583"/>
<dbReference type="InterPro" id="IPR014001">
    <property type="entry name" value="Helicase_ATP-bd"/>
</dbReference>
<feature type="domain" description="Helicase ATP-binding" evidence="17">
    <location>
        <begin position="521"/>
        <end position="714"/>
    </location>
</feature>
<keyword evidence="10" id="KW-0862">Zinc</keyword>
<dbReference type="SUPFAM" id="SSF57850">
    <property type="entry name" value="RING/U-box"/>
    <property type="match status" value="1"/>
</dbReference>
<dbReference type="InterPro" id="IPR013083">
    <property type="entry name" value="Znf_RING/FYVE/PHD"/>
</dbReference>
<evidence type="ECO:0000256" key="10">
    <source>
        <dbReference type="ARBA" id="ARBA00022833"/>
    </source>
</evidence>
<evidence type="ECO:0000256" key="3">
    <source>
        <dbReference type="ARBA" id="ARBA00013412"/>
    </source>
</evidence>
<comment type="similarity">
    <text evidence="2">Belongs to the SNF2/RAD54 helicase family.</text>
</comment>
<evidence type="ECO:0000256" key="5">
    <source>
        <dbReference type="ARBA" id="ARBA00022741"/>
    </source>
</evidence>
<reference evidence="20" key="1">
    <citation type="submission" date="2016-05" db="EMBL/GenBank/DDBJ databases">
        <title>Comparative genomics of biotechnologically important yeasts.</title>
        <authorList>
            <consortium name="DOE Joint Genome Institute"/>
            <person name="Riley R."/>
            <person name="Haridas S."/>
            <person name="Wolfe K.H."/>
            <person name="Lopes M.R."/>
            <person name="Hittinger C.T."/>
            <person name="Goker M."/>
            <person name="Salamov A."/>
            <person name="Wisecaver J."/>
            <person name="Long T.M."/>
            <person name="Aerts A.L."/>
            <person name="Barry K."/>
            <person name="Choi C."/>
            <person name="Clum A."/>
            <person name="Coughlan A.Y."/>
            <person name="Deshpande S."/>
            <person name="Douglass A.P."/>
            <person name="Hanson S.J."/>
            <person name="Klenk H.-P."/>
            <person name="Labutti K."/>
            <person name="Lapidus A."/>
            <person name="Lindquist E."/>
            <person name="Lipzen A."/>
            <person name="Meier-Kolthoff J.P."/>
            <person name="Ohm R.A."/>
            <person name="Otillar R.P."/>
            <person name="Pangilinan J."/>
            <person name="Peng Y."/>
            <person name="Rokas A."/>
            <person name="Rosa C.A."/>
            <person name="Scheuner C."/>
            <person name="Sibirny A.A."/>
            <person name="Slot J.C."/>
            <person name="Stielow J.B."/>
            <person name="Sun H."/>
            <person name="Kurtzman C.P."/>
            <person name="Blackwell M."/>
            <person name="Grigoriev I.V."/>
            <person name="Jeffries T.W."/>
        </authorList>
    </citation>
    <scope>NUCLEOTIDE SEQUENCE [LARGE SCALE GENOMIC DNA]</scope>
    <source>
        <strain evidence="20">NRRL Y-1933</strain>
    </source>
</reference>
<feature type="compositionally biased region" description="Basic and acidic residues" evidence="15">
    <location>
        <begin position="10"/>
        <end position="27"/>
    </location>
</feature>
<accession>A0A1E4RN52</accession>
<dbReference type="GO" id="GO:0004386">
    <property type="term" value="F:helicase activity"/>
    <property type="evidence" value="ECO:0007669"/>
    <property type="project" value="UniProtKB-KW"/>
</dbReference>
<dbReference type="RefSeq" id="XP_020077775.1">
    <property type="nucleotide sequence ID" value="XM_020220033.1"/>
</dbReference>
<evidence type="ECO:0000256" key="4">
    <source>
        <dbReference type="ARBA" id="ARBA00022723"/>
    </source>
</evidence>
<keyword evidence="8" id="KW-0378">Hydrolase</keyword>
<evidence type="ECO:0000256" key="9">
    <source>
        <dbReference type="ARBA" id="ARBA00022806"/>
    </source>
</evidence>
<evidence type="ECO:0000256" key="2">
    <source>
        <dbReference type="ARBA" id="ARBA00007025"/>
    </source>
</evidence>
<dbReference type="InterPro" id="IPR049730">
    <property type="entry name" value="SNF2/RAD54-like_C"/>
</dbReference>
<dbReference type="SUPFAM" id="SSF52540">
    <property type="entry name" value="P-loop containing nucleoside triphosphate hydrolases"/>
    <property type="match status" value="2"/>
</dbReference>
<protein>
    <recommendedName>
        <fullName evidence="3">DNA repair protein RAD5</fullName>
    </recommendedName>
</protein>
<dbReference type="PROSITE" id="PS51192">
    <property type="entry name" value="HELICASE_ATP_BIND_1"/>
    <property type="match status" value="1"/>
</dbReference>
<keyword evidence="13" id="KW-0539">Nucleus</keyword>
<dbReference type="GO" id="GO:0005634">
    <property type="term" value="C:nucleus"/>
    <property type="evidence" value="ECO:0007669"/>
    <property type="project" value="UniProtKB-SubCell"/>
</dbReference>
<evidence type="ECO:0000256" key="11">
    <source>
        <dbReference type="ARBA" id="ARBA00022840"/>
    </source>
</evidence>
<dbReference type="PROSITE" id="PS50089">
    <property type="entry name" value="ZF_RING_2"/>
    <property type="match status" value="1"/>
</dbReference>
<dbReference type="GO" id="GO:0005524">
    <property type="term" value="F:ATP binding"/>
    <property type="evidence" value="ECO:0007669"/>
    <property type="project" value="UniProtKB-KW"/>
</dbReference>
<dbReference type="InterPro" id="IPR017907">
    <property type="entry name" value="Znf_RING_CS"/>
</dbReference>
<feature type="domain" description="Helicase C-terminal" evidence="18">
    <location>
        <begin position="992"/>
        <end position="1155"/>
    </location>
</feature>
<evidence type="ECO:0000259" key="18">
    <source>
        <dbReference type="PROSITE" id="PS51194"/>
    </source>
</evidence>
<dbReference type="GO" id="GO:0016818">
    <property type="term" value="F:hydrolase activity, acting on acid anhydrides, in phosphorus-containing anhydrides"/>
    <property type="evidence" value="ECO:0007669"/>
    <property type="project" value="InterPro"/>
</dbReference>
<dbReference type="PROSITE" id="PS51194">
    <property type="entry name" value="HELICASE_CTER"/>
    <property type="match status" value="1"/>
</dbReference>
<evidence type="ECO:0000256" key="15">
    <source>
        <dbReference type="SAM" id="MobiDB-lite"/>
    </source>
</evidence>
<dbReference type="Pfam" id="PF00176">
    <property type="entry name" value="SNF2-rel_dom"/>
    <property type="match status" value="1"/>
</dbReference>
<dbReference type="PROSITE" id="PS00518">
    <property type="entry name" value="ZF_RING_1"/>
    <property type="match status" value="1"/>
</dbReference>
<dbReference type="Gene3D" id="3.40.50.10810">
    <property type="entry name" value="Tandem AAA-ATPase domain"/>
    <property type="match status" value="1"/>
</dbReference>
<evidence type="ECO:0000256" key="12">
    <source>
        <dbReference type="ARBA" id="ARBA00023204"/>
    </source>
</evidence>
<sequence>MENSKLPFEPVKRKPLAEGNDKVKDDSLFVVDDESDDEPQVIDNLQHNAGPRADSTSPEAPPASEPETLRLVDQDGYDLFKSQLLAVVGNMNSRSVYYLYRKYFNQPNYLNLATNEYFNGISIDDMRNLEEEDSDFKAKVEADGQIDDVVDNLFERMKDISQTEKLALSQKLWSKYIGTITTYAMATRPIMRPLQYRQKLQIKRLGSKPSSKDLDNTLIRVFTDEDRPREIGRLAQDVTNMLGPCFDLNIADFECTVMVETSKRLSVGDSFYLSIDCYLKHMAFINYNDEGISHIQAEEAIKDVKRQKKDGTRVGFNFASETSGEKVLRLKQYALSRLFDRLNMKSIEQQKASVEIVPESQPVLDNDIVSAVTQTQDEENNEAKLDLDQLQEFYLANQQSEYLKSLPETTVPPKENFRLELRDYQKHGLSWMLVREKEFKVLEELSTDKSSGEGLSTQARSTIKENEKGIMNPLWKTYTWPADTSYRAEKLGSEVIDGISSELDSHFYANLHNGELCLEKPLLKTLVRGGILLDAMGLGKTVAATSLITSVPYDSNEDDENPTRGYASKTTLVVVPMSLLSQWKSEFDKANNNPDHQCLIYYGDQVHSDLVPILCGKKKKTPIMMVTTYGTIQHEYQRLNKLRDMYGNLPQIGIYSVKFFRIIIDEGHTIRNRATRTAKAIHELLLSRKWILTGTPVINRLDDLYSLVKFLQLEPWCNFSYWKTFITLPFEQKKFSQTLDVVKSVLEPIFLRRTKDMKGKDGKPLIELPPKEVTIETIKFSTHEENLYNYFKSRANQSFKEGIESGNLLKKYTQILTHILRLRQICCHPDLVGSTSELEEIESADKPDLESIEAMHGGSLTSEEDINKFPSQVEMRRVMYSLYPKVNLTDAECMICTQSPINLGELIITECGHEFCFNCILEHIDFQQKNKKDPFCPACRGPISKYKLFKLRNKETSSKKIRFVTKTQSEGDPSESYPFALYLYDPDKSSSKIEALLRHLKSLQVQNPGEQVIVFSQFSSYLDLIENELSLYEDFIVYKFDGRLNLNEREKLLDKFKNHSQDSKNGKVIILLLSLKAGGVGLNLTTANRAFMMDPWWSPSIEDQAIDRIHRIGQSQSVKVIRFIIENTIENKMLKIQERKRKMGEAVEVEEEERRKRRIEEIQLLFEE</sequence>
<dbReference type="SMART" id="SM00490">
    <property type="entry name" value="HELICc"/>
    <property type="match status" value="1"/>
</dbReference>
<keyword evidence="20" id="KW-1185">Reference proteome</keyword>
<dbReference type="InterPro" id="IPR027417">
    <property type="entry name" value="P-loop_NTPase"/>
</dbReference>
<comment type="subcellular location">
    <subcellularLocation>
        <location evidence="1">Nucleus</location>
    </subcellularLocation>
</comment>
<dbReference type="STRING" id="984485.A0A1E4RN52"/>
<dbReference type="SMART" id="SM00487">
    <property type="entry name" value="DEXDc"/>
    <property type="match status" value="1"/>
</dbReference>
<evidence type="ECO:0000256" key="1">
    <source>
        <dbReference type="ARBA" id="ARBA00004123"/>
    </source>
</evidence>
<keyword evidence="6" id="KW-0227">DNA damage</keyword>
<keyword evidence="7 14" id="KW-0863">Zinc-finger</keyword>
<evidence type="ECO:0000259" key="16">
    <source>
        <dbReference type="PROSITE" id="PS50089"/>
    </source>
</evidence>
<dbReference type="AlphaFoldDB" id="A0A1E4RN52"/>
<dbReference type="InterPro" id="IPR001841">
    <property type="entry name" value="Znf_RING"/>
</dbReference>
<dbReference type="PANTHER" id="PTHR45626">
    <property type="entry name" value="TRANSCRIPTION TERMINATION FACTOR 2-RELATED"/>
    <property type="match status" value="1"/>
</dbReference>
<dbReference type="InterPro" id="IPR001650">
    <property type="entry name" value="Helicase_C-like"/>
</dbReference>
<feature type="compositionally biased region" description="Acidic residues" evidence="15">
    <location>
        <begin position="31"/>
        <end position="40"/>
    </location>
</feature>
<dbReference type="SMART" id="SM00910">
    <property type="entry name" value="HIRAN"/>
    <property type="match status" value="1"/>
</dbReference>
<dbReference type="InterPro" id="IPR050628">
    <property type="entry name" value="SNF2_RAD54_helicase_TF"/>
</dbReference>
<dbReference type="OrthoDB" id="2801544at2759"/>
<keyword evidence="12" id="KW-0234">DNA repair</keyword>
<evidence type="ECO:0000259" key="17">
    <source>
        <dbReference type="PROSITE" id="PS51192"/>
    </source>
</evidence>
<dbReference type="GO" id="GO:0008270">
    <property type="term" value="F:zinc ion binding"/>
    <property type="evidence" value="ECO:0007669"/>
    <property type="project" value="UniProtKB-KW"/>
</dbReference>
<gene>
    <name evidence="19" type="ORF">HYPBUDRAFT_147248</name>
</gene>
<name>A0A1E4RN52_9ASCO</name>
<organism evidence="19 20">
    <name type="scientific">Hyphopichia burtonii NRRL Y-1933</name>
    <dbReference type="NCBI Taxonomy" id="984485"/>
    <lineage>
        <taxon>Eukaryota</taxon>
        <taxon>Fungi</taxon>
        <taxon>Dikarya</taxon>
        <taxon>Ascomycota</taxon>
        <taxon>Saccharomycotina</taxon>
        <taxon>Pichiomycetes</taxon>
        <taxon>Debaryomycetaceae</taxon>
        <taxon>Hyphopichia</taxon>
    </lineage>
</organism>
<keyword evidence="11" id="KW-0067">ATP-binding</keyword>
<keyword evidence="9 19" id="KW-0347">Helicase</keyword>
<dbReference type="Pfam" id="PF08797">
    <property type="entry name" value="HIRAN"/>
    <property type="match status" value="1"/>
</dbReference>
<evidence type="ECO:0000256" key="8">
    <source>
        <dbReference type="ARBA" id="ARBA00022801"/>
    </source>
</evidence>
<dbReference type="InterPro" id="IPR000330">
    <property type="entry name" value="SNF2_N"/>
</dbReference>
<keyword evidence="5" id="KW-0547">Nucleotide-binding</keyword>
<proteinExistence type="inferred from homology"/>
<evidence type="ECO:0000256" key="7">
    <source>
        <dbReference type="ARBA" id="ARBA00022771"/>
    </source>
</evidence>
<evidence type="ECO:0000313" key="20">
    <source>
        <dbReference type="Proteomes" id="UP000095085"/>
    </source>
</evidence>
<dbReference type="Proteomes" id="UP000095085">
    <property type="component" value="Unassembled WGS sequence"/>
</dbReference>
<feature type="region of interest" description="Disordered" evidence="15">
    <location>
        <begin position="1"/>
        <end position="66"/>
    </location>
</feature>